<comment type="caution">
    <text evidence="3">The sequence shown here is derived from an EMBL/GenBank/DDBJ whole genome shotgun (WGS) entry which is preliminary data.</text>
</comment>
<evidence type="ECO:0000256" key="1">
    <source>
        <dbReference type="SAM" id="MobiDB-lite"/>
    </source>
</evidence>
<accession>A0AAV9PHK0</accession>
<evidence type="ECO:0000313" key="3">
    <source>
        <dbReference type="EMBL" id="KAK5171707.1"/>
    </source>
</evidence>
<feature type="domain" description="Myb-like" evidence="2">
    <location>
        <begin position="37"/>
        <end position="79"/>
    </location>
</feature>
<dbReference type="GeneID" id="89924690"/>
<reference evidence="3 4" key="1">
    <citation type="submission" date="2023-08" db="EMBL/GenBank/DDBJ databases">
        <title>Black Yeasts Isolated from many extreme environments.</title>
        <authorList>
            <person name="Coleine C."/>
            <person name="Stajich J.E."/>
            <person name="Selbmann L."/>
        </authorList>
    </citation>
    <scope>NUCLEOTIDE SEQUENCE [LARGE SCALE GENOMIC DNA]</scope>
    <source>
        <strain evidence="3 4">CCFEE 5935</strain>
    </source>
</reference>
<protein>
    <recommendedName>
        <fullName evidence="2">Myb-like domain-containing protein</fullName>
    </recommendedName>
</protein>
<feature type="compositionally biased region" description="Basic and acidic residues" evidence="1">
    <location>
        <begin position="152"/>
        <end position="162"/>
    </location>
</feature>
<feature type="compositionally biased region" description="Polar residues" evidence="1">
    <location>
        <begin position="271"/>
        <end position="283"/>
    </location>
</feature>
<dbReference type="Gene3D" id="1.10.10.60">
    <property type="entry name" value="Homeodomain-like"/>
    <property type="match status" value="1"/>
</dbReference>
<dbReference type="InterPro" id="IPR001005">
    <property type="entry name" value="SANT/Myb"/>
</dbReference>
<dbReference type="InterPro" id="IPR009057">
    <property type="entry name" value="Homeodomain-like_sf"/>
</dbReference>
<feature type="compositionally biased region" description="Polar residues" evidence="1">
    <location>
        <begin position="254"/>
        <end position="263"/>
    </location>
</feature>
<feature type="region of interest" description="Disordered" evidence="1">
    <location>
        <begin position="136"/>
        <end position="207"/>
    </location>
</feature>
<name>A0AAV9PHK0_9PEZI</name>
<gene>
    <name evidence="3" type="ORF">LTR77_003343</name>
</gene>
<dbReference type="CDD" id="cd00167">
    <property type="entry name" value="SANT"/>
    <property type="match status" value="1"/>
</dbReference>
<dbReference type="EMBL" id="JAVRRT010000005">
    <property type="protein sequence ID" value="KAK5171707.1"/>
    <property type="molecule type" value="Genomic_DNA"/>
</dbReference>
<keyword evidence="4" id="KW-1185">Reference proteome</keyword>
<evidence type="ECO:0000313" key="4">
    <source>
        <dbReference type="Proteomes" id="UP001337655"/>
    </source>
</evidence>
<feature type="region of interest" description="Disordered" evidence="1">
    <location>
        <begin position="239"/>
        <end position="283"/>
    </location>
</feature>
<dbReference type="AlphaFoldDB" id="A0AAV9PHK0"/>
<dbReference type="PROSITE" id="PS50090">
    <property type="entry name" value="MYB_LIKE"/>
    <property type="match status" value="1"/>
</dbReference>
<organism evidence="3 4">
    <name type="scientific">Saxophila tyrrhenica</name>
    <dbReference type="NCBI Taxonomy" id="1690608"/>
    <lineage>
        <taxon>Eukaryota</taxon>
        <taxon>Fungi</taxon>
        <taxon>Dikarya</taxon>
        <taxon>Ascomycota</taxon>
        <taxon>Pezizomycotina</taxon>
        <taxon>Dothideomycetes</taxon>
        <taxon>Dothideomycetidae</taxon>
        <taxon>Mycosphaerellales</taxon>
        <taxon>Extremaceae</taxon>
        <taxon>Saxophila</taxon>
    </lineage>
</organism>
<dbReference type="Pfam" id="PF13921">
    <property type="entry name" value="Myb_DNA-bind_6"/>
    <property type="match status" value="1"/>
</dbReference>
<sequence>MPKDSNMKSRVSGYAPMAAPYPTTATGSAATRSAAIWSAADDEILLQARASGLNWGPISTKHFPGKTPNACRKRHERLVEKRHGEDWDVQKLELLAQEYAAVRKEMWEILGARLGEKWGLVEAKCMEKGLKTLLSTARTAHKRNSPSQSGSVDERGTDHHSDSGIGFSDAEMEVDDAATMSRKHATWPAEAETIHQQPHPDHVRSRSLPQALPSLRPLPLYVPPPPPISTQRKAYDFDAPKTTSPATMSFVRHASTQRQSPESQKGRGGMSIQSVLSTEPQCA</sequence>
<dbReference type="Proteomes" id="UP001337655">
    <property type="component" value="Unassembled WGS sequence"/>
</dbReference>
<dbReference type="SUPFAM" id="SSF46689">
    <property type="entry name" value="Homeodomain-like"/>
    <property type="match status" value="1"/>
</dbReference>
<evidence type="ECO:0000259" key="2">
    <source>
        <dbReference type="PROSITE" id="PS50090"/>
    </source>
</evidence>
<proteinExistence type="predicted"/>
<dbReference type="RefSeq" id="XP_064660551.1">
    <property type="nucleotide sequence ID" value="XM_064800600.1"/>
</dbReference>